<dbReference type="GO" id="GO:0005525">
    <property type="term" value="F:GTP binding"/>
    <property type="evidence" value="ECO:0007669"/>
    <property type="project" value="UniProtKB-KW"/>
</dbReference>
<evidence type="ECO:0000256" key="1">
    <source>
        <dbReference type="ARBA" id="ARBA00012726"/>
    </source>
</evidence>
<dbReference type="GO" id="GO:0046872">
    <property type="term" value="F:metal ion binding"/>
    <property type="evidence" value="ECO:0007669"/>
    <property type="project" value="UniProtKB-KW"/>
</dbReference>
<dbReference type="GO" id="GO:0170057">
    <property type="term" value="F:RNA ligase (GTP) activity"/>
    <property type="evidence" value="ECO:0007669"/>
    <property type="project" value="UniProtKB-EC"/>
</dbReference>
<keyword evidence="5" id="KW-0692">RNA repair</keyword>
<evidence type="ECO:0000256" key="9">
    <source>
        <dbReference type="PIRSR" id="PIRSR601233-1"/>
    </source>
</evidence>
<feature type="binding site" evidence="10">
    <location>
        <begin position="178"/>
        <end position="181"/>
    </location>
    <ligand>
        <name>GMP</name>
        <dbReference type="ChEBI" id="CHEBI:58115"/>
    </ligand>
</feature>
<reference evidence="12" key="1">
    <citation type="journal article" date="2014" name="Int. J. Syst. Evol. Microbiol.">
        <title>Complete genome sequence of Corynebacterium casei LMG S-19264T (=DSM 44701T), isolated from a smear-ripened cheese.</title>
        <authorList>
            <consortium name="US DOE Joint Genome Institute (JGI-PGF)"/>
            <person name="Walter F."/>
            <person name="Albersmeier A."/>
            <person name="Kalinowski J."/>
            <person name="Ruckert C."/>
        </authorList>
    </citation>
    <scope>NUCLEOTIDE SEQUENCE</scope>
    <source>
        <strain evidence="12">JCM 31311</strain>
    </source>
</reference>
<dbReference type="GO" id="GO:0003972">
    <property type="term" value="F:RNA ligase (ATP) activity"/>
    <property type="evidence" value="ECO:0007669"/>
    <property type="project" value="TreeGrafter"/>
</dbReference>
<comment type="cofactor">
    <cofactor evidence="11">
        <name>Mn(2+)</name>
        <dbReference type="ChEBI" id="CHEBI:29035"/>
    </cofactor>
    <text evidence="11">Binds 2 manganese ions per subunit.</text>
</comment>
<feature type="binding site" evidence="11">
    <location>
        <position position="22"/>
    </location>
    <ligand>
        <name>Mn(2+)</name>
        <dbReference type="ChEBI" id="CHEBI:29035"/>
        <label>2</label>
    </ligand>
</feature>
<feature type="active site" description="GMP-histidine intermediate" evidence="9">
    <location>
        <position position="178"/>
    </location>
</feature>
<feature type="binding site" evidence="10">
    <location>
        <position position="264"/>
    </location>
    <ligand>
        <name>GMP</name>
        <dbReference type="ChEBI" id="CHEBI:58115"/>
    </ligand>
</feature>
<feature type="binding site" evidence="10">
    <location>
        <begin position="114"/>
        <end position="115"/>
    </location>
    <ligand>
        <name>GMP</name>
        <dbReference type="ChEBI" id="CHEBI:58115"/>
    </ligand>
</feature>
<evidence type="ECO:0000256" key="5">
    <source>
        <dbReference type="ARBA" id="ARBA00022800"/>
    </source>
</evidence>
<feature type="binding site" evidence="10">
    <location>
        <position position="161"/>
    </location>
    <ligand>
        <name>GMP</name>
        <dbReference type="ChEBI" id="CHEBI:58115"/>
    </ligand>
</feature>
<comment type="catalytic activity">
    <reaction evidence="8">
        <text>a 3'-end 3'-phospho-ribonucleotide-RNA + a 5'-end dephospho-ribonucleoside-RNA + GTP = a ribonucleotidyl-ribonucleotide-RNA + GMP + diphosphate</text>
        <dbReference type="Rhea" id="RHEA:68076"/>
        <dbReference type="Rhea" id="RHEA-COMP:10463"/>
        <dbReference type="Rhea" id="RHEA-COMP:13936"/>
        <dbReference type="Rhea" id="RHEA-COMP:17355"/>
        <dbReference type="ChEBI" id="CHEBI:33019"/>
        <dbReference type="ChEBI" id="CHEBI:37565"/>
        <dbReference type="ChEBI" id="CHEBI:58115"/>
        <dbReference type="ChEBI" id="CHEBI:83062"/>
        <dbReference type="ChEBI" id="CHEBI:138284"/>
        <dbReference type="ChEBI" id="CHEBI:173118"/>
        <dbReference type="EC" id="6.5.1.8"/>
    </reaction>
</comment>
<keyword evidence="6 10" id="KW-0342">GTP-binding</keyword>
<feature type="binding site" evidence="11">
    <location>
        <position position="114"/>
    </location>
    <ligand>
        <name>Mn(2+)</name>
        <dbReference type="ChEBI" id="CHEBI:29035"/>
        <label>2</label>
    </ligand>
</feature>
<evidence type="ECO:0000313" key="12">
    <source>
        <dbReference type="EMBL" id="GGR38191.1"/>
    </source>
</evidence>
<evidence type="ECO:0000313" key="13">
    <source>
        <dbReference type="Proteomes" id="UP000603865"/>
    </source>
</evidence>
<keyword evidence="2" id="KW-0436">Ligase</keyword>
<feature type="binding site" evidence="10">
    <location>
        <begin position="154"/>
        <end position="157"/>
    </location>
    <ligand>
        <name>GMP</name>
        <dbReference type="ChEBI" id="CHEBI:58115"/>
    </ligand>
</feature>
<dbReference type="PANTHER" id="PTHR11118:SF1">
    <property type="entry name" value="RNA-SPLICING LIGASE RTCB HOMOLOG"/>
    <property type="match status" value="1"/>
</dbReference>
<evidence type="ECO:0000256" key="6">
    <source>
        <dbReference type="ARBA" id="ARBA00023134"/>
    </source>
</evidence>
<keyword evidence="13" id="KW-1185">Reference proteome</keyword>
<dbReference type="EC" id="6.5.1.8" evidence="1"/>
<comment type="caution">
    <text evidence="12">The sequence shown here is derived from an EMBL/GenBank/DDBJ whole genome shotgun (WGS) entry which is preliminary data.</text>
</comment>
<dbReference type="InterPro" id="IPR036025">
    <property type="entry name" value="RtcB-like_sf"/>
</dbReference>
<evidence type="ECO:0000256" key="7">
    <source>
        <dbReference type="ARBA" id="ARBA00023211"/>
    </source>
</evidence>
<evidence type="ECO:0000256" key="2">
    <source>
        <dbReference type="ARBA" id="ARBA00022598"/>
    </source>
</evidence>
<dbReference type="InterPro" id="IPR001233">
    <property type="entry name" value="RtcB"/>
</dbReference>
<evidence type="ECO:0000256" key="8">
    <source>
        <dbReference type="ARBA" id="ARBA00047746"/>
    </source>
</evidence>
<dbReference type="EMBL" id="BMQL01000084">
    <property type="protein sequence ID" value="GGR38191.1"/>
    <property type="molecule type" value="Genomic_DNA"/>
</dbReference>
<organism evidence="12 13">
    <name type="scientific">Deinococcus ruber</name>
    <dbReference type="NCBI Taxonomy" id="1848197"/>
    <lineage>
        <taxon>Bacteria</taxon>
        <taxon>Thermotogati</taxon>
        <taxon>Deinococcota</taxon>
        <taxon>Deinococci</taxon>
        <taxon>Deinococcales</taxon>
        <taxon>Deinococcaceae</taxon>
        <taxon>Deinococcus</taxon>
    </lineage>
</organism>
<evidence type="ECO:0000256" key="3">
    <source>
        <dbReference type="ARBA" id="ARBA00022723"/>
    </source>
</evidence>
<dbReference type="AlphaFoldDB" id="A0A918FHR9"/>
<keyword evidence="7 11" id="KW-0464">Manganese</keyword>
<accession>A0A918FHR9</accession>
<dbReference type="PANTHER" id="PTHR11118">
    <property type="entry name" value="RNA-SPLICING LIGASE RTCB HOMOLOG"/>
    <property type="match status" value="1"/>
</dbReference>
<dbReference type="Gene3D" id="3.90.1860.10">
    <property type="entry name" value="tRNA-splicing ligase RtcB"/>
    <property type="match status" value="1"/>
</dbReference>
<protein>
    <recommendedName>
        <fullName evidence="1">3'-phosphate/5'-hydroxy nucleic acid ligase</fullName>
        <ecNumber evidence="1">6.5.1.8</ecNumber>
    </recommendedName>
</protein>
<name>A0A918FHR9_9DEIO</name>
<dbReference type="GO" id="GO:0006396">
    <property type="term" value="P:RNA processing"/>
    <property type="evidence" value="ECO:0007669"/>
    <property type="project" value="InterPro"/>
</dbReference>
<keyword evidence="3 11" id="KW-0479">Metal-binding</keyword>
<dbReference type="SUPFAM" id="SSF103365">
    <property type="entry name" value="Hypothetical protein PH1602"/>
    <property type="match status" value="1"/>
</dbReference>
<gene>
    <name evidence="12" type="ORF">GCM10008957_54250</name>
</gene>
<evidence type="ECO:0000256" key="10">
    <source>
        <dbReference type="PIRSR" id="PIRSR601233-2"/>
    </source>
</evidence>
<evidence type="ECO:0000256" key="4">
    <source>
        <dbReference type="ARBA" id="ARBA00022741"/>
    </source>
</evidence>
<keyword evidence="4 10" id="KW-0547">Nucleotide-binding</keyword>
<sequence>MLDAPTAHAWGVRLGHVTVMVHSGSLGTGHLAGTLALNLATSVYPKGLAHPANGFFPLLTGEQNAAALQGMRDALHTAGNFAAVNRLFLVLMATAVLQGTIGDCEFPLLYDAAHNFIWQEDEHWLQRKGATPARGYEAMQGTPFADTGELVLVPGSMGASSVVLAGQGHPQALHSASHGAGRKQARGEAMHAHEDEFRQFLHDFRVVTPIDWRRARADVRAQKLAELKQEAPFAYKGIGPVIQTLEQTGIARPVAELWLLLTVKGW</sequence>
<proteinExistence type="predicted"/>
<dbReference type="Pfam" id="PF01139">
    <property type="entry name" value="RtcB"/>
    <property type="match status" value="1"/>
</dbReference>
<dbReference type="Proteomes" id="UP000603865">
    <property type="component" value="Unassembled WGS sequence"/>
</dbReference>
<evidence type="ECO:0000256" key="11">
    <source>
        <dbReference type="PIRSR" id="PIRSR601233-3"/>
    </source>
</evidence>
<reference evidence="12" key="2">
    <citation type="submission" date="2020-09" db="EMBL/GenBank/DDBJ databases">
        <authorList>
            <person name="Sun Q."/>
            <person name="Ohkuma M."/>
        </authorList>
    </citation>
    <scope>NUCLEOTIDE SEQUENCE</scope>
    <source>
        <strain evidence="12">JCM 31311</strain>
    </source>
</reference>
<dbReference type="GO" id="GO:0042245">
    <property type="term" value="P:RNA repair"/>
    <property type="evidence" value="ECO:0007669"/>
    <property type="project" value="UniProtKB-KW"/>
</dbReference>